<dbReference type="AlphaFoldDB" id="A0A812WMH4"/>
<protein>
    <submittedName>
        <fullName evidence="1">Uncharacterized protein</fullName>
    </submittedName>
</protein>
<feature type="non-terminal residue" evidence="1">
    <location>
        <position position="262"/>
    </location>
</feature>
<comment type="caution">
    <text evidence="1">The sequence shown here is derived from an EMBL/GenBank/DDBJ whole genome shotgun (WGS) entry which is preliminary data.</text>
</comment>
<accession>A0A812WMH4</accession>
<sequence length="262" mass="30446">VANNRRKQKVEQHMCGLMRSNEDNQQGYFLLRWETAVLGEKLRQLDRLVISQKPGRDRALGRIRWYRSDGRSRKVILFRAWTQISADWRQKRKSKERYVMAGLQEESLTIAFLLRAWQGAARSEIIDKRQAEIQRIKAAHEEDLERLRESFVGKMRQEKEAQIEARQEDLRKHFAGSQEALRLSSFSSWRDYTVMSRQQRLLGGAAKQRAEVAAQRAAVGLLQSLLAAAMGAWADHCRQEKSLSRMPNMLLTEDIFHLPISA</sequence>
<dbReference type="Proteomes" id="UP000649617">
    <property type="component" value="Unassembled WGS sequence"/>
</dbReference>
<organism evidence="1 2">
    <name type="scientific">Symbiodinium pilosum</name>
    <name type="common">Dinoflagellate</name>
    <dbReference type="NCBI Taxonomy" id="2952"/>
    <lineage>
        <taxon>Eukaryota</taxon>
        <taxon>Sar</taxon>
        <taxon>Alveolata</taxon>
        <taxon>Dinophyceae</taxon>
        <taxon>Suessiales</taxon>
        <taxon>Symbiodiniaceae</taxon>
        <taxon>Symbiodinium</taxon>
    </lineage>
</organism>
<name>A0A812WMH4_SYMPI</name>
<evidence type="ECO:0000313" key="1">
    <source>
        <dbReference type="EMBL" id="CAE7686185.1"/>
    </source>
</evidence>
<reference evidence="1" key="1">
    <citation type="submission" date="2021-02" db="EMBL/GenBank/DDBJ databases">
        <authorList>
            <person name="Dougan E. K."/>
            <person name="Rhodes N."/>
            <person name="Thang M."/>
            <person name="Chan C."/>
        </authorList>
    </citation>
    <scope>NUCLEOTIDE SEQUENCE</scope>
</reference>
<keyword evidence="2" id="KW-1185">Reference proteome</keyword>
<dbReference type="EMBL" id="CAJNIZ010044360">
    <property type="protein sequence ID" value="CAE7686185.1"/>
    <property type="molecule type" value="Genomic_DNA"/>
</dbReference>
<dbReference type="OrthoDB" id="10518145at2759"/>
<proteinExistence type="predicted"/>
<gene>
    <name evidence="1" type="ORF">SPIL2461_LOCUS19192</name>
</gene>
<evidence type="ECO:0000313" key="2">
    <source>
        <dbReference type="Proteomes" id="UP000649617"/>
    </source>
</evidence>